<dbReference type="InterPro" id="IPR006015">
    <property type="entry name" value="Universal_stress_UspA"/>
</dbReference>
<dbReference type="SUPFAM" id="SSF52402">
    <property type="entry name" value="Adenine nucleotide alpha hydrolases-like"/>
    <property type="match status" value="2"/>
</dbReference>
<dbReference type="CDD" id="cd00293">
    <property type="entry name" value="USP-like"/>
    <property type="match status" value="2"/>
</dbReference>
<dbReference type="AlphaFoldDB" id="A0A498BQU6"/>
<evidence type="ECO:0000259" key="2">
    <source>
        <dbReference type="Pfam" id="PF00582"/>
    </source>
</evidence>
<proteinExistence type="inferred from homology"/>
<evidence type="ECO:0000313" key="3">
    <source>
        <dbReference type="EMBL" id="RLK46494.1"/>
    </source>
</evidence>
<reference evidence="3 4" key="1">
    <citation type="submission" date="2018-10" db="EMBL/GenBank/DDBJ databases">
        <title>Genomic Encyclopedia of Type Strains, Phase IV (KMG-IV): sequencing the most valuable type-strain genomes for metagenomic binning, comparative biology and taxonomic classification.</title>
        <authorList>
            <person name="Goeker M."/>
        </authorList>
    </citation>
    <scope>NUCLEOTIDE SEQUENCE [LARGE SCALE GENOMIC DNA]</scope>
    <source>
        <strain evidence="3 4">DSM 12769</strain>
    </source>
</reference>
<dbReference type="Gene3D" id="3.40.50.620">
    <property type="entry name" value="HUPs"/>
    <property type="match status" value="2"/>
</dbReference>
<dbReference type="RefSeq" id="WP_121443131.1">
    <property type="nucleotide sequence ID" value="NZ_RCDA01000006.1"/>
</dbReference>
<dbReference type="InterPro" id="IPR006016">
    <property type="entry name" value="UspA"/>
</dbReference>
<dbReference type="Pfam" id="PF00582">
    <property type="entry name" value="Usp"/>
    <property type="match status" value="2"/>
</dbReference>
<evidence type="ECO:0000313" key="4">
    <source>
        <dbReference type="Proteomes" id="UP000275461"/>
    </source>
</evidence>
<comment type="caution">
    <text evidence="3">The sequence shown here is derived from an EMBL/GenBank/DDBJ whole genome shotgun (WGS) entry which is preliminary data.</text>
</comment>
<dbReference type="PANTHER" id="PTHR46268:SF6">
    <property type="entry name" value="UNIVERSAL STRESS PROTEIN UP12"/>
    <property type="match status" value="1"/>
</dbReference>
<accession>A0A498BQU6</accession>
<evidence type="ECO:0000256" key="1">
    <source>
        <dbReference type="ARBA" id="ARBA00008791"/>
    </source>
</evidence>
<feature type="domain" description="UspA" evidence="2">
    <location>
        <begin position="145"/>
        <end position="268"/>
    </location>
</feature>
<feature type="domain" description="UspA" evidence="2">
    <location>
        <begin position="1"/>
        <end position="130"/>
    </location>
</feature>
<comment type="similarity">
    <text evidence="1">Belongs to the universal stress protein A family.</text>
</comment>
<dbReference type="EMBL" id="RCDA01000006">
    <property type="protein sequence ID" value="RLK46494.1"/>
    <property type="molecule type" value="Genomic_DNA"/>
</dbReference>
<dbReference type="PRINTS" id="PR01438">
    <property type="entry name" value="UNVRSLSTRESS"/>
</dbReference>
<sequence>MFEHTVVAVHFSSSYKPLLESLSELREMGAKEFTLVDVLRVDEPKDLSEAHKAEARRRLEQKQEDLQKDGFEVHIEQPVGHPAQELVKVAMGVKADLILLASRGEGLWREFFHGSTVLELVRRTSIPTLIERLDPKDDTPISDLFSHILLATDGSKRAEGAEAHALELAGRGGNRKLTLLQASESDVPADAADRLRELADKARAKGVDVAVRSEEGDADRVISRVAKEEHASLVVLGKRGNAPHKELMLGETAQEICRNVASSVLVVPGSAPVWTR</sequence>
<dbReference type="PANTHER" id="PTHR46268">
    <property type="entry name" value="STRESS RESPONSE PROTEIN NHAX"/>
    <property type="match status" value="1"/>
</dbReference>
<dbReference type="Proteomes" id="UP000275461">
    <property type="component" value="Unassembled WGS sequence"/>
</dbReference>
<name>A0A498BQU6_9GAMM</name>
<protein>
    <submittedName>
        <fullName evidence="3">Nucleotide-binding universal stress UspA family protein</fullName>
    </submittedName>
</protein>
<gene>
    <name evidence="3" type="ORF">DFR31_2624</name>
</gene>
<organism evidence="3 4">
    <name type="scientific">Alkalispirillum mobile</name>
    <dbReference type="NCBI Taxonomy" id="85925"/>
    <lineage>
        <taxon>Bacteria</taxon>
        <taxon>Pseudomonadati</taxon>
        <taxon>Pseudomonadota</taxon>
        <taxon>Gammaproteobacteria</taxon>
        <taxon>Chromatiales</taxon>
        <taxon>Ectothiorhodospiraceae</taxon>
        <taxon>Alkalispirillum</taxon>
    </lineage>
</organism>
<dbReference type="OrthoDB" id="6872702at2"/>
<keyword evidence="4" id="KW-1185">Reference proteome</keyword>
<dbReference type="InterPro" id="IPR014729">
    <property type="entry name" value="Rossmann-like_a/b/a_fold"/>
</dbReference>